<dbReference type="PRINTS" id="PR00368">
    <property type="entry name" value="FADPNR"/>
</dbReference>
<organism evidence="6 7">
    <name type="scientific">Mammaliicoccus vitulinus</name>
    <dbReference type="NCBI Taxonomy" id="71237"/>
    <lineage>
        <taxon>Bacteria</taxon>
        <taxon>Bacillati</taxon>
        <taxon>Bacillota</taxon>
        <taxon>Bacilli</taxon>
        <taxon>Bacillales</taxon>
        <taxon>Staphylococcaceae</taxon>
        <taxon>Mammaliicoccus</taxon>
    </lineage>
</organism>
<evidence type="ECO:0000256" key="3">
    <source>
        <dbReference type="ARBA" id="ARBA00022630"/>
    </source>
</evidence>
<sequence length="297" mass="32964">MFDCIVIGGGPAGLASALTLGRALKKTLVIDNNNARNKVTQKSHAFLTQDGVTPEELRAKAEHDVDQYEDVTRVNDTVANIIKENNHFIIETKQGKYIAKKVMICTGLRETLPEIKGLKESYGKSVFYCPWCDGYELRNKPLLVAVQPGQVKHMAVLISNWSDDIVISSRDLSMLTDEDKAYMDKKNIQLIESEVTEFKHIDGEINEVVFENGTHISRSGAIIGVKWDTEFEFLSGLNIERDENGKIKIQQLGETSVPGLFVAGETKDIMASQLIDAAANGNQIAKFVAMQIIMESE</sequence>
<dbReference type="Proteomes" id="UP000241209">
    <property type="component" value="Unassembled WGS sequence"/>
</dbReference>
<name>A0A2T4PQK7_9STAP</name>
<dbReference type="OrthoDB" id="9806179at2"/>
<dbReference type="PANTHER" id="PTHR48105">
    <property type="entry name" value="THIOREDOXIN REDUCTASE 1-RELATED-RELATED"/>
    <property type="match status" value="1"/>
</dbReference>
<gene>
    <name evidence="6" type="ORF">BU072_12385</name>
</gene>
<evidence type="ECO:0000256" key="4">
    <source>
        <dbReference type="ARBA" id="ARBA00023002"/>
    </source>
</evidence>
<comment type="subunit">
    <text evidence="2">Homodimer.</text>
</comment>
<evidence type="ECO:0000256" key="1">
    <source>
        <dbReference type="ARBA" id="ARBA00001974"/>
    </source>
</evidence>
<evidence type="ECO:0000313" key="7">
    <source>
        <dbReference type="Proteomes" id="UP000241209"/>
    </source>
</evidence>
<dbReference type="InterPro" id="IPR036188">
    <property type="entry name" value="FAD/NAD-bd_sf"/>
</dbReference>
<dbReference type="InterPro" id="IPR050097">
    <property type="entry name" value="Ferredoxin-NADP_redctase_2"/>
</dbReference>
<dbReference type="Pfam" id="PF07992">
    <property type="entry name" value="Pyr_redox_2"/>
    <property type="match status" value="1"/>
</dbReference>
<keyword evidence="4" id="KW-0560">Oxidoreductase</keyword>
<feature type="domain" description="FAD/NAD(P)-binding" evidence="5">
    <location>
        <begin position="2"/>
        <end position="267"/>
    </location>
</feature>
<evidence type="ECO:0000259" key="5">
    <source>
        <dbReference type="Pfam" id="PF07992"/>
    </source>
</evidence>
<evidence type="ECO:0000313" key="6">
    <source>
        <dbReference type="EMBL" id="PTI28094.1"/>
    </source>
</evidence>
<evidence type="ECO:0000256" key="2">
    <source>
        <dbReference type="ARBA" id="ARBA00011738"/>
    </source>
</evidence>
<reference evidence="6 7" key="1">
    <citation type="journal article" date="2016" name="Front. Microbiol.">
        <title>Comprehensive Phylogenetic Analysis of Bovine Non-aureus Staphylococci Species Based on Whole-Genome Sequencing.</title>
        <authorList>
            <person name="Naushad S."/>
            <person name="Barkema H.W."/>
            <person name="Luby C."/>
            <person name="Condas L.A."/>
            <person name="Nobrega D.B."/>
            <person name="Carson D.A."/>
            <person name="De Buck J."/>
        </authorList>
    </citation>
    <scope>NUCLEOTIDE SEQUENCE [LARGE SCALE GENOMIC DNA]</scope>
    <source>
        <strain evidence="6 7">SNUC 2204</strain>
    </source>
</reference>
<comment type="caution">
    <text evidence="6">The sequence shown here is derived from an EMBL/GenBank/DDBJ whole genome shotgun (WGS) entry which is preliminary data.</text>
</comment>
<dbReference type="InterPro" id="IPR023753">
    <property type="entry name" value="FAD/NAD-binding_dom"/>
</dbReference>
<dbReference type="STRING" id="1167632.GCA_000286335_01980"/>
<dbReference type="AlphaFoldDB" id="A0A2T4PQK7"/>
<dbReference type="EMBL" id="PZFK01000035">
    <property type="protein sequence ID" value="PTI28094.1"/>
    <property type="molecule type" value="Genomic_DNA"/>
</dbReference>
<dbReference type="SUPFAM" id="SSF51905">
    <property type="entry name" value="FAD/NAD(P)-binding domain"/>
    <property type="match status" value="1"/>
</dbReference>
<comment type="cofactor">
    <cofactor evidence="1">
        <name>FAD</name>
        <dbReference type="ChEBI" id="CHEBI:57692"/>
    </cofactor>
</comment>
<proteinExistence type="predicted"/>
<keyword evidence="3" id="KW-0285">Flavoprotein</keyword>
<dbReference type="PRINTS" id="PR00469">
    <property type="entry name" value="PNDRDTASEII"/>
</dbReference>
<dbReference type="GO" id="GO:0016491">
    <property type="term" value="F:oxidoreductase activity"/>
    <property type="evidence" value="ECO:0007669"/>
    <property type="project" value="UniProtKB-KW"/>
</dbReference>
<accession>A0A2T4PQK7</accession>
<dbReference type="Gene3D" id="3.50.50.60">
    <property type="entry name" value="FAD/NAD(P)-binding domain"/>
    <property type="match status" value="2"/>
</dbReference>
<dbReference type="RefSeq" id="WP_107557358.1">
    <property type="nucleotide sequence ID" value="NZ_JAGEVQ010000041.1"/>
</dbReference>
<protein>
    <submittedName>
        <fullName evidence="6">NAD(P)/FAD-dependent oxidoreductase</fullName>
    </submittedName>
</protein>